<comment type="caution">
    <text evidence="4">The sequence shown here is derived from an EMBL/GenBank/DDBJ whole genome shotgun (WGS) entry which is preliminary data.</text>
</comment>
<dbReference type="OrthoDB" id="24854at2157"/>
<dbReference type="Pfam" id="PF01546">
    <property type="entry name" value="Peptidase_M20"/>
    <property type="match status" value="1"/>
</dbReference>
<dbReference type="Gene3D" id="3.40.630.10">
    <property type="entry name" value="Zn peptidases"/>
    <property type="match status" value="1"/>
</dbReference>
<evidence type="ECO:0000259" key="3">
    <source>
        <dbReference type="Pfam" id="PF07687"/>
    </source>
</evidence>
<dbReference type="PATRIC" id="fig|49547.3.peg.217"/>
<evidence type="ECO:0000313" key="5">
    <source>
        <dbReference type="Proteomes" id="UP000077245"/>
    </source>
</evidence>
<keyword evidence="4" id="KW-0645">Protease</keyword>
<keyword evidence="4" id="KW-0031">Aminopeptidase</keyword>
<sequence length="370" mass="40548">MDKERLLRTFANLVSIDNPPLLERNVADYIRFHLSELGLEVCEDYVGDEIGGNCGNLYGFFSGDKSLDPILFSLHMDTVEPCIGKKAIFHDDGTISSDGTTVLGADDLTGVAAVIEAITFIKENNLDHRPIELLFFVAEEIYGLGSKYFDYSLLKSKEAYTLDLSGPIGYAAYKAPTLITFEIVVKGKGGHASFKLKNTVHPIAIVSEAINKIKIGNIDGESTLNIGIIEGGFGTNIIPSSCTVKGEVRSFTNEKAIELVEKNIAVFSKTASKYGGEIESDFQIRIESYETPLDHSVVKRFKNACKSIDLIPNLLPTLGGSDNNNIQKNGIYGLVLSSAMNNPHSYEEFTNVKELENITKLVIQLMTSKD</sequence>
<comment type="cofactor">
    <cofactor evidence="1">
        <name>Zn(2+)</name>
        <dbReference type="ChEBI" id="CHEBI:29105"/>
    </cofactor>
</comment>
<dbReference type="Pfam" id="PF07687">
    <property type="entry name" value="M20_dimer"/>
    <property type="match status" value="1"/>
</dbReference>
<evidence type="ECO:0000256" key="2">
    <source>
        <dbReference type="ARBA" id="ARBA00022833"/>
    </source>
</evidence>
<gene>
    <name evidence="4" type="primary">pepT</name>
    <name evidence="4" type="ORF">MBCUR_02050</name>
</gene>
<evidence type="ECO:0000313" key="4">
    <source>
        <dbReference type="EMBL" id="KZX15684.1"/>
    </source>
</evidence>
<dbReference type="GO" id="GO:0045148">
    <property type="term" value="F:tripeptide aminopeptidase activity"/>
    <property type="evidence" value="ECO:0007669"/>
    <property type="project" value="UniProtKB-EC"/>
</dbReference>
<keyword evidence="4" id="KW-0378">Hydrolase</keyword>
<proteinExistence type="predicted"/>
<dbReference type="STRING" id="49547.MBCUR_02050"/>
<feature type="domain" description="Peptidase M20 dimerisation" evidence="3">
    <location>
        <begin position="178"/>
        <end position="273"/>
    </location>
</feature>
<dbReference type="InterPro" id="IPR002933">
    <property type="entry name" value="Peptidase_M20"/>
</dbReference>
<dbReference type="SUPFAM" id="SSF53187">
    <property type="entry name" value="Zn-dependent exopeptidases"/>
    <property type="match status" value="1"/>
</dbReference>
<reference evidence="4 5" key="1">
    <citation type="submission" date="2016-04" db="EMBL/GenBank/DDBJ databases">
        <title>Genome sequence of Methanobrevibacter curvatus DSM 11111.</title>
        <authorList>
            <person name="Poehlein A."/>
            <person name="Seedorf H."/>
            <person name="Daniel R."/>
        </authorList>
    </citation>
    <scope>NUCLEOTIDE SEQUENCE [LARGE SCALE GENOMIC DNA]</scope>
    <source>
        <strain evidence="4 5">DSM 11111</strain>
    </source>
</reference>
<dbReference type="PANTHER" id="PTHR42994">
    <property type="entry name" value="PEPTIDASE T"/>
    <property type="match status" value="1"/>
</dbReference>
<dbReference type="EMBL" id="LWMV01000029">
    <property type="protein sequence ID" value="KZX15684.1"/>
    <property type="molecule type" value="Genomic_DNA"/>
</dbReference>
<dbReference type="AlphaFoldDB" id="A0A166DK99"/>
<dbReference type="EC" id="3.4.11.4" evidence="4"/>
<organism evidence="4 5">
    <name type="scientific">Methanobrevibacter curvatus</name>
    <dbReference type="NCBI Taxonomy" id="49547"/>
    <lineage>
        <taxon>Archaea</taxon>
        <taxon>Methanobacteriati</taxon>
        <taxon>Methanobacteriota</taxon>
        <taxon>Methanomada group</taxon>
        <taxon>Methanobacteria</taxon>
        <taxon>Methanobacteriales</taxon>
        <taxon>Methanobacteriaceae</taxon>
        <taxon>Methanobrevibacter</taxon>
    </lineage>
</organism>
<name>A0A166DK99_9EURY</name>
<keyword evidence="5" id="KW-1185">Reference proteome</keyword>
<dbReference type="RefSeq" id="WP_067089107.1">
    <property type="nucleotide sequence ID" value="NZ_LWMV01000029.1"/>
</dbReference>
<dbReference type="Gene3D" id="3.30.70.360">
    <property type="match status" value="1"/>
</dbReference>
<keyword evidence="2" id="KW-0862">Zinc</keyword>
<protein>
    <submittedName>
        <fullName evidence="4">Peptidase T</fullName>
        <ecNumber evidence="4">3.4.11.4</ecNumber>
    </submittedName>
</protein>
<dbReference type="InterPro" id="IPR011650">
    <property type="entry name" value="Peptidase_M20_dimer"/>
</dbReference>
<dbReference type="Proteomes" id="UP000077245">
    <property type="component" value="Unassembled WGS sequence"/>
</dbReference>
<dbReference type="PANTHER" id="PTHR42994:SF2">
    <property type="entry name" value="PEPTIDASE"/>
    <property type="match status" value="1"/>
</dbReference>
<dbReference type="SUPFAM" id="SSF55031">
    <property type="entry name" value="Bacterial exopeptidase dimerisation domain"/>
    <property type="match status" value="1"/>
</dbReference>
<accession>A0A166DK99</accession>
<evidence type="ECO:0000256" key="1">
    <source>
        <dbReference type="ARBA" id="ARBA00001947"/>
    </source>
</evidence>
<dbReference type="InterPro" id="IPR036264">
    <property type="entry name" value="Bact_exopeptidase_dim_dom"/>
</dbReference>